<protein>
    <submittedName>
        <fullName evidence="1">Uncharacterized protein</fullName>
    </submittedName>
</protein>
<sequence length="13" mass="1670">MLRQKRWAPNSWP</sequence>
<proteinExistence type="predicted"/>
<reference evidence="1" key="2">
    <citation type="journal article" date="2015" name="Data Brief">
        <title>Shoot transcriptome of the giant reed, Arundo donax.</title>
        <authorList>
            <person name="Barrero R.A."/>
            <person name="Guerrero F.D."/>
            <person name="Moolhuijzen P."/>
            <person name="Goolsby J.A."/>
            <person name="Tidwell J."/>
            <person name="Bellgard S.E."/>
            <person name="Bellgard M.I."/>
        </authorList>
    </citation>
    <scope>NUCLEOTIDE SEQUENCE</scope>
    <source>
        <tissue evidence="1">Shoot tissue taken approximately 20 cm above the soil surface</tissue>
    </source>
</reference>
<accession>A0A0A8Z7I8</accession>
<name>A0A0A8Z7I8_ARUDO</name>
<organism evidence="1">
    <name type="scientific">Arundo donax</name>
    <name type="common">Giant reed</name>
    <name type="synonym">Donax arundinaceus</name>
    <dbReference type="NCBI Taxonomy" id="35708"/>
    <lineage>
        <taxon>Eukaryota</taxon>
        <taxon>Viridiplantae</taxon>
        <taxon>Streptophyta</taxon>
        <taxon>Embryophyta</taxon>
        <taxon>Tracheophyta</taxon>
        <taxon>Spermatophyta</taxon>
        <taxon>Magnoliopsida</taxon>
        <taxon>Liliopsida</taxon>
        <taxon>Poales</taxon>
        <taxon>Poaceae</taxon>
        <taxon>PACMAD clade</taxon>
        <taxon>Arundinoideae</taxon>
        <taxon>Arundineae</taxon>
        <taxon>Arundo</taxon>
    </lineage>
</organism>
<reference evidence="1" key="1">
    <citation type="submission" date="2014-09" db="EMBL/GenBank/DDBJ databases">
        <authorList>
            <person name="Magalhaes I.L.F."/>
            <person name="Oliveira U."/>
            <person name="Santos F.R."/>
            <person name="Vidigal T.H.D.A."/>
            <person name="Brescovit A.D."/>
            <person name="Santos A.J."/>
        </authorList>
    </citation>
    <scope>NUCLEOTIDE SEQUENCE</scope>
    <source>
        <tissue evidence="1">Shoot tissue taken approximately 20 cm above the soil surface</tissue>
    </source>
</reference>
<dbReference type="EMBL" id="GBRH01267058">
    <property type="protein sequence ID" value="JAD30837.1"/>
    <property type="molecule type" value="Transcribed_RNA"/>
</dbReference>
<evidence type="ECO:0000313" key="1">
    <source>
        <dbReference type="EMBL" id="JAD30837.1"/>
    </source>
</evidence>